<evidence type="ECO:0000313" key="3">
    <source>
        <dbReference type="Proteomes" id="UP000001514"/>
    </source>
</evidence>
<reference evidence="2 3" key="1">
    <citation type="journal article" date="2011" name="Science">
        <title>The Selaginella genome identifies genetic changes associated with the evolution of vascular plants.</title>
        <authorList>
            <person name="Banks J.A."/>
            <person name="Nishiyama T."/>
            <person name="Hasebe M."/>
            <person name="Bowman J.L."/>
            <person name="Gribskov M."/>
            <person name="dePamphilis C."/>
            <person name="Albert V.A."/>
            <person name="Aono N."/>
            <person name="Aoyama T."/>
            <person name="Ambrose B.A."/>
            <person name="Ashton N.W."/>
            <person name="Axtell M.J."/>
            <person name="Barker E."/>
            <person name="Barker M.S."/>
            <person name="Bennetzen J.L."/>
            <person name="Bonawitz N.D."/>
            <person name="Chapple C."/>
            <person name="Cheng C."/>
            <person name="Correa L.G."/>
            <person name="Dacre M."/>
            <person name="DeBarry J."/>
            <person name="Dreyer I."/>
            <person name="Elias M."/>
            <person name="Engstrom E.M."/>
            <person name="Estelle M."/>
            <person name="Feng L."/>
            <person name="Finet C."/>
            <person name="Floyd S.K."/>
            <person name="Frommer W.B."/>
            <person name="Fujita T."/>
            <person name="Gramzow L."/>
            <person name="Gutensohn M."/>
            <person name="Harholt J."/>
            <person name="Hattori M."/>
            <person name="Heyl A."/>
            <person name="Hirai T."/>
            <person name="Hiwatashi Y."/>
            <person name="Ishikawa M."/>
            <person name="Iwata M."/>
            <person name="Karol K.G."/>
            <person name="Koehler B."/>
            <person name="Kolukisaoglu U."/>
            <person name="Kubo M."/>
            <person name="Kurata T."/>
            <person name="Lalonde S."/>
            <person name="Li K."/>
            <person name="Li Y."/>
            <person name="Litt A."/>
            <person name="Lyons E."/>
            <person name="Manning G."/>
            <person name="Maruyama T."/>
            <person name="Michael T.P."/>
            <person name="Mikami K."/>
            <person name="Miyazaki S."/>
            <person name="Morinaga S."/>
            <person name="Murata T."/>
            <person name="Mueller-Roeber B."/>
            <person name="Nelson D.R."/>
            <person name="Obara M."/>
            <person name="Oguri Y."/>
            <person name="Olmstead R.G."/>
            <person name="Onodera N."/>
            <person name="Petersen B.L."/>
            <person name="Pils B."/>
            <person name="Prigge M."/>
            <person name="Rensing S.A."/>
            <person name="Riano-Pachon D.M."/>
            <person name="Roberts A.W."/>
            <person name="Sato Y."/>
            <person name="Scheller H.V."/>
            <person name="Schulz B."/>
            <person name="Schulz C."/>
            <person name="Shakirov E.V."/>
            <person name="Shibagaki N."/>
            <person name="Shinohara N."/>
            <person name="Shippen D.E."/>
            <person name="Soerensen I."/>
            <person name="Sotooka R."/>
            <person name="Sugimoto N."/>
            <person name="Sugita M."/>
            <person name="Sumikawa N."/>
            <person name="Tanurdzic M."/>
            <person name="Theissen G."/>
            <person name="Ulvskov P."/>
            <person name="Wakazuki S."/>
            <person name="Weng J.K."/>
            <person name="Willats W.W."/>
            <person name="Wipf D."/>
            <person name="Wolf P.G."/>
            <person name="Yang L."/>
            <person name="Zimmer A.D."/>
            <person name="Zhu Q."/>
            <person name="Mitros T."/>
            <person name="Hellsten U."/>
            <person name="Loque D."/>
            <person name="Otillar R."/>
            <person name="Salamov A."/>
            <person name="Schmutz J."/>
            <person name="Shapiro H."/>
            <person name="Lindquist E."/>
            <person name="Lucas S."/>
            <person name="Rokhsar D."/>
            <person name="Grigoriev I.V."/>
        </authorList>
    </citation>
    <scope>NUCLEOTIDE SEQUENCE [LARGE SCALE GENOMIC DNA]</scope>
</reference>
<dbReference type="CDD" id="cd00519">
    <property type="entry name" value="Lipase_3"/>
    <property type="match status" value="1"/>
</dbReference>
<proteinExistence type="predicted"/>
<dbReference type="KEGG" id="smo:SELMODRAFT_84808"/>
<name>D8R3B1_SELML</name>
<dbReference type="eggNOG" id="KOG4569">
    <property type="taxonomic scope" value="Eukaryota"/>
</dbReference>
<evidence type="ECO:0000259" key="1">
    <source>
        <dbReference type="Pfam" id="PF01764"/>
    </source>
</evidence>
<protein>
    <recommendedName>
        <fullName evidence="1">Fungal lipase-type domain-containing protein</fullName>
    </recommendedName>
</protein>
<dbReference type="AlphaFoldDB" id="D8R3B1"/>
<dbReference type="PANTHER" id="PTHR46086">
    <property type="entry name" value="ALPHA/BETA-HYDROLASES SUPERFAMILY PROTEIN"/>
    <property type="match status" value="1"/>
</dbReference>
<dbReference type="PANTHER" id="PTHR46086:SF3">
    <property type="entry name" value="TRIACYLGLYCEROL LIPASE OBL1"/>
    <property type="match status" value="1"/>
</dbReference>
<organism evidence="3">
    <name type="scientific">Selaginella moellendorffii</name>
    <name type="common">Spikemoss</name>
    <dbReference type="NCBI Taxonomy" id="88036"/>
    <lineage>
        <taxon>Eukaryota</taxon>
        <taxon>Viridiplantae</taxon>
        <taxon>Streptophyta</taxon>
        <taxon>Embryophyta</taxon>
        <taxon>Tracheophyta</taxon>
        <taxon>Lycopodiopsida</taxon>
        <taxon>Selaginellales</taxon>
        <taxon>Selaginellaceae</taxon>
        <taxon>Selaginella</taxon>
    </lineage>
</organism>
<keyword evidence="3" id="KW-1185">Reference proteome</keyword>
<dbReference type="HOGENOM" id="CLU_032957_2_0_1"/>
<dbReference type="Gramene" id="EFJ33246">
    <property type="protein sequence ID" value="EFJ33246"/>
    <property type="gene ID" value="SELMODRAFT_84808"/>
</dbReference>
<dbReference type="EMBL" id="GL377571">
    <property type="protein sequence ID" value="EFJ33246.1"/>
    <property type="molecule type" value="Genomic_DNA"/>
</dbReference>
<feature type="domain" description="Fungal lipase-type" evidence="1">
    <location>
        <begin position="179"/>
        <end position="363"/>
    </location>
</feature>
<dbReference type="FunCoup" id="D8R3B1">
    <property type="interactions" value="86"/>
</dbReference>
<dbReference type="InterPro" id="IPR044819">
    <property type="entry name" value="OBL-like"/>
</dbReference>
<dbReference type="InParanoid" id="D8R3B1"/>
<sequence length="471" mass="52618">MRCTPSLREAVDSSWQAKFAMWMMVLLLAIARGLAMAGKFVELWLNIFHVNGGLFKMGMKLVTGTGLATPVEESDEYWSFVGLLDPRTDLLLHQSCDEFRNHSSFFASESPASKLIADVCMMASKLAYENSQVIAKVVTEDWKMHAVDVFECINKYQPSKPTRLMIAMDRAENAQAIIVAFQGLVPFNAYDWSSCFDFSWYEFPGIGRVHVGCLEALSLVDRQDMATFTRLRRNIVDKLSKEKTTSDDEAAEHQTGTAENSRLLAYDAACLKLKELLAVHKEAKVYITGHSLGGALATVFTSFLFHANENQVTSRLAGVYTFGQPKAGDTEFAADVTVNLNHPENRFFRVVYSNDIVPRLPYEDLAFQFKHLGPCFFYGSSYGGETVQEEPTAKSLSTNQLLPDHAVATWELLQSLLLRYKFGEAYKETLASTMFRLVGLLFPGIAAHSPVNYINAIRLGPEVLDAEVMPN</sequence>
<dbReference type="InterPro" id="IPR029058">
    <property type="entry name" value="AB_hydrolase_fold"/>
</dbReference>
<dbReference type="GO" id="GO:0004806">
    <property type="term" value="F:triacylglycerol lipase activity"/>
    <property type="evidence" value="ECO:0007669"/>
    <property type="project" value="InterPro"/>
</dbReference>
<dbReference type="GO" id="GO:0006629">
    <property type="term" value="P:lipid metabolic process"/>
    <property type="evidence" value="ECO:0007669"/>
    <property type="project" value="InterPro"/>
</dbReference>
<evidence type="ECO:0000313" key="2">
    <source>
        <dbReference type="EMBL" id="EFJ33246.1"/>
    </source>
</evidence>
<dbReference type="Pfam" id="PF01764">
    <property type="entry name" value="Lipase_3"/>
    <property type="match status" value="1"/>
</dbReference>
<dbReference type="Gene3D" id="3.40.50.1820">
    <property type="entry name" value="alpha/beta hydrolase"/>
    <property type="match status" value="1"/>
</dbReference>
<accession>D8R3B1</accession>
<dbReference type="InterPro" id="IPR002921">
    <property type="entry name" value="Fungal_lipase-type"/>
</dbReference>
<dbReference type="Proteomes" id="UP000001514">
    <property type="component" value="Unassembled WGS sequence"/>
</dbReference>
<gene>
    <name evidence="2" type="ORF">SELMODRAFT_84808</name>
</gene>
<dbReference type="SUPFAM" id="SSF53474">
    <property type="entry name" value="alpha/beta-Hydrolases"/>
    <property type="match status" value="1"/>
</dbReference>